<proteinExistence type="predicted"/>
<dbReference type="Proteomes" id="UP000585272">
    <property type="component" value="Unassembled WGS sequence"/>
</dbReference>
<protein>
    <recommendedName>
        <fullName evidence="3">PadR family transcriptional regulator</fullName>
    </recommendedName>
</protein>
<reference evidence="1 2" key="1">
    <citation type="submission" date="2020-08" db="EMBL/GenBank/DDBJ databases">
        <title>Genomic Encyclopedia of Archaeal and Bacterial Type Strains, Phase II (KMG-II): from individual species to whole genera.</title>
        <authorList>
            <person name="Goeker M."/>
        </authorList>
    </citation>
    <scope>NUCLEOTIDE SEQUENCE [LARGE SCALE GENOMIC DNA]</scope>
    <source>
        <strain evidence="1 2">DSM 23288</strain>
    </source>
</reference>
<evidence type="ECO:0000313" key="1">
    <source>
        <dbReference type="EMBL" id="MBB4660797.1"/>
    </source>
</evidence>
<gene>
    <name evidence="1" type="ORF">BDZ31_000370</name>
</gene>
<name>A0A840I7F9_9ACTN</name>
<evidence type="ECO:0000313" key="2">
    <source>
        <dbReference type="Proteomes" id="UP000585272"/>
    </source>
</evidence>
<comment type="caution">
    <text evidence="1">The sequence shown here is derived from an EMBL/GenBank/DDBJ whole genome shotgun (WGS) entry which is preliminary data.</text>
</comment>
<dbReference type="InterPro" id="IPR036390">
    <property type="entry name" value="WH_DNA-bd_sf"/>
</dbReference>
<dbReference type="AlphaFoldDB" id="A0A840I7F9"/>
<dbReference type="EMBL" id="JACHNU010000001">
    <property type="protein sequence ID" value="MBB4660797.1"/>
    <property type="molecule type" value="Genomic_DNA"/>
</dbReference>
<keyword evidence="2" id="KW-1185">Reference proteome</keyword>
<evidence type="ECO:0008006" key="3">
    <source>
        <dbReference type="Google" id="ProtNLM"/>
    </source>
</evidence>
<organism evidence="1 2">
    <name type="scientific">Conexibacter arvalis</name>
    <dbReference type="NCBI Taxonomy" id="912552"/>
    <lineage>
        <taxon>Bacteria</taxon>
        <taxon>Bacillati</taxon>
        <taxon>Actinomycetota</taxon>
        <taxon>Thermoleophilia</taxon>
        <taxon>Solirubrobacterales</taxon>
        <taxon>Conexibacteraceae</taxon>
        <taxon>Conexibacter</taxon>
    </lineage>
</organism>
<dbReference type="SUPFAM" id="SSF46785">
    <property type="entry name" value="Winged helix' DNA-binding domain"/>
    <property type="match status" value="1"/>
</dbReference>
<dbReference type="RefSeq" id="WP_183338414.1">
    <property type="nucleotide sequence ID" value="NZ_JACHNU010000001.1"/>
</dbReference>
<accession>A0A840I7F9</accession>
<sequence>MGHGESLVRNAVLAQIVLSELPMTRNAIGMSVATRYAVVFSSWQRQHAYEHVAALRRAELVMPADAGKPARYRATAAGVAAWRAWLVSPIEQRLPVRDALTRLHSTRAGDHATMLRIVDLCEERLCAAAEGLRGPQPGADLVQRLARDALRTRIVAELQWCQDARDGIAEQVG</sequence>